<reference evidence="1 2" key="1">
    <citation type="journal article" date="2022" name="bioRxiv">
        <title>The genome of the oomycete Peronosclerospora sorghi, a cosmopolitan pathogen of maize and sorghum, is inflated with dispersed pseudogenes.</title>
        <authorList>
            <person name="Fletcher K."/>
            <person name="Martin F."/>
            <person name="Isakeit T."/>
            <person name="Cavanaugh K."/>
            <person name="Magill C."/>
            <person name="Michelmore R."/>
        </authorList>
    </citation>
    <scope>NUCLEOTIDE SEQUENCE [LARGE SCALE GENOMIC DNA]</scope>
    <source>
        <strain evidence="1">P6</strain>
    </source>
</reference>
<evidence type="ECO:0000313" key="1">
    <source>
        <dbReference type="EMBL" id="KAI9906817.1"/>
    </source>
</evidence>
<evidence type="ECO:0000313" key="2">
    <source>
        <dbReference type="Proteomes" id="UP001163321"/>
    </source>
</evidence>
<sequence>MSSNAVAELQAALIDQFLVETHPKLSEAVEDTHTLRLQLQIPLTRVISVSSDAHVLASGLELYALMVSDQPFDQETEIALYQTLCHEIEMRSDESDYGAAKLSKKLIQHIDVSSVLTAYAAATDAKTQDRGIWI</sequence>
<dbReference type="Proteomes" id="UP001163321">
    <property type="component" value="Chromosome 8"/>
</dbReference>
<proteinExistence type="predicted"/>
<organism evidence="1 2">
    <name type="scientific">Peronosclerospora sorghi</name>
    <dbReference type="NCBI Taxonomy" id="230839"/>
    <lineage>
        <taxon>Eukaryota</taxon>
        <taxon>Sar</taxon>
        <taxon>Stramenopiles</taxon>
        <taxon>Oomycota</taxon>
        <taxon>Peronosporomycetes</taxon>
        <taxon>Peronosporales</taxon>
        <taxon>Peronosporaceae</taxon>
        <taxon>Peronosclerospora</taxon>
    </lineage>
</organism>
<dbReference type="EMBL" id="CM047587">
    <property type="protein sequence ID" value="KAI9906817.1"/>
    <property type="molecule type" value="Genomic_DNA"/>
</dbReference>
<accession>A0ACC0VK19</accession>
<gene>
    <name evidence="1" type="ORF">PsorP6_003743</name>
</gene>
<name>A0ACC0VK19_9STRA</name>
<keyword evidence="2" id="KW-1185">Reference proteome</keyword>
<protein>
    <submittedName>
        <fullName evidence="1">Uncharacterized protein</fullName>
    </submittedName>
</protein>
<comment type="caution">
    <text evidence="1">The sequence shown here is derived from an EMBL/GenBank/DDBJ whole genome shotgun (WGS) entry which is preliminary data.</text>
</comment>